<evidence type="ECO:0000256" key="2">
    <source>
        <dbReference type="ARBA" id="ARBA00006275"/>
    </source>
</evidence>
<evidence type="ECO:0000256" key="1">
    <source>
        <dbReference type="ARBA" id="ARBA00004442"/>
    </source>
</evidence>
<comment type="similarity">
    <text evidence="2">Belongs to the SusD family.</text>
</comment>
<keyword evidence="5" id="KW-0998">Cell outer membrane</keyword>
<keyword evidence="3" id="KW-0732">Signal</keyword>
<feature type="domain" description="SusD-like N-terminal" evidence="7">
    <location>
        <begin position="97"/>
        <end position="212"/>
    </location>
</feature>
<evidence type="ECO:0000259" key="6">
    <source>
        <dbReference type="Pfam" id="PF07980"/>
    </source>
</evidence>
<keyword evidence="4" id="KW-0472">Membrane</keyword>
<evidence type="ECO:0000313" key="8">
    <source>
        <dbReference type="EMBL" id="GAA4134374.1"/>
    </source>
</evidence>
<name>A0ABP7YD35_9SPHI</name>
<dbReference type="EMBL" id="BAAAZI010000004">
    <property type="protein sequence ID" value="GAA4134374.1"/>
    <property type="molecule type" value="Genomic_DNA"/>
</dbReference>
<keyword evidence="9" id="KW-1185">Reference proteome</keyword>
<sequence>MKIKYSLFIAAALVLTSCEKFLDRPQLTEANDETAWTTEENVRLYAAQFYTDFFTGYGLGFNVDGALLASYTFSDDVLYQGNQSNFTRSVPASSIWGYGTIRSINIMVNRVQDRMQGVLTPEAYNHWLGVGRFFRAFRYWELVYAYGDIPYYDRPINDTELDELYKKRTPRNEVMDAVYEDMKFALSNIRANDGAQTVNKFVAAGFISRIALSEGTWQKYYYKNNDRAKKFLELAIEAGDMVKGSGKYAIVTDYRSQFTSDNLAGNKDMVMYRQYDEAMAVKHSILSIHNLADNVTYGPTSDLLKSYLCTDGKTWQNSSVDKANDFTTEEMVKSRDSRFEATFHTKPTGRNRASYLYITKFLPRAAQDSIAKGKAPLNEHSGANNITDAPVLRFAEVLLNWIEAKAELATIGGAAVTQADIDASINAIRKRPLAKEAADKGVKQTALMDLGSLPSDPERDISVSQLLWEIRRERRMELTFEHSRFADLKRWSKLQYMDTEVNPDLLAGGWVNFPTEAAGDLKATVSVVKLNGQIEVYNPADPTSKDKMLGFYRYTLNKDRLPFYNQTNVNPYLSPVGTNQINEYEAQGYKLDQTEGWPQN</sequence>
<organism evidence="8 9">
    <name type="scientific">Sphingobacterium kyonggiense</name>
    <dbReference type="NCBI Taxonomy" id="714075"/>
    <lineage>
        <taxon>Bacteria</taxon>
        <taxon>Pseudomonadati</taxon>
        <taxon>Bacteroidota</taxon>
        <taxon>Sphingobacteriia</taxon>
        <taxon>Sphingobacteriales</taxon>
        <taxon>Sphingobacteriaceae</taxon>
        <taxon>Sphingobacterium</taxon>
    </lineage>
</organism>
<evidence type="ECO:0000256" key="5">
    <source>
        <dbReference type="ARBA" id="ARBA00023237"/>
    </source>
</evidence>
<dbReference type="InterPro" id="IPR011990">
    <property type="entry name" value="TPR-like_helical_dom_sf"/>
</dbReference>
<dbReference type="PROSITE" id="PS51257">
    <property type="entry name" value="PROKAR_LIPOPROTEIN"/>
    <property type="match status" value="1"/>
</dbReference>
<dbReference type="Pfam" id="PF07980">
    <property type="entry name" value="SusD_RagB"/>
    <property type="match status" value="1"/>
</dbReference>
<dbReference type="Proteomes" id="UP001500101">
    <property type="component" value="Unassembled WGS sequence"/>
</dbReference>
<dbReference type="RefSeq" id="WP_344673325.1">
    <property type="nucleotide sequence ID" value="NZ_BAAAZI010000004.1"/>
</dbReference>
<evidence type="ECO:0000256" key="3">
    <source>
        <dbReference type="ARBA" id="ARBA00022729"/>
    </source>
</evidence>
<dbReference type="Pfam" id="PF14322">
    <property type="entry name" value="SusD-like_3"/>
    <property type="match status" value="1"/>
</dbReference>
<dbReference type="InterPro" id="IPR012944">
    <property type="entry name" value="SusD_RagB_dom"/>
</dbReference>
<evidence type="ECO:0000256" key="4">
    <source>
        <dbReference type="ARBA" id="ARBA00023136"/>
    </source>
</evidence>
<dbReference type="SUPFAM" id="SSF48452">
    <property type="entry name" value="TPR-like"/>
    <property type="match status" value="1"/>
</dbReference>
<accession>A0ABP7YD35</accession>
<gene>
    <name evidence="8" type="ORF">GCM10022216_07310</name>
</gene>
<dbReference type="Gene3D" id="1.25.40.390">
    <property type="match status" value="1"/>
</dbReference>
<reference evidence="9" key="1">
    <citation type="journal article" date="2019" name="Int. J. Syst. Evol. Microbiol.">
        <title>The Global Catalogue of Microorganisms (GCM) 10K type strain sequencing project: providing services to taxonomists for standard genome sequencing and annotation.</title>
        <authorList>
            <consortium name="The Broad Institute Genomics Platform"/>
            <consortium name="The Broad Institute Genome Sequencing Center for Infectious Disease"/>
            <person name="Wu L."/>
            <person name="Ma J."/>
        </authorList>
    </citation>
    <scope>NUCLEOTIDE SEQUENCE [LARGE SCALE GENOMIC DNA]</scope>
    <source>
        <strain evidence="9">JCM 16704</strain>
    </source>
</reference>
<evidence type="ECO:0000259" key="7">
    <source>
        <dbReference type="Pfam" id="PF14322"/>
    </source>
</evidence>
<comment type="subcellular location">
    <subcellularLocation>
        <location evidence="1">Cell outer membrane</location>
    </subcellularLocation>
</comment>
<dbReference type="InterPro" id="IPR033985">
    <property type="entry name" value="SusD-like_N"/>
</dbReference>
<comment type="caution">
    <text evidence="8">The sequence shown here is derived from an EMBL/GenBank/DDBJ whole genome shotgun (WGS) entry which is preliminary data.</text>
</comment>
<protein>
    <submittedName>
        <fullName evidence="8">RagB/SusD family nutrient uptake outer membrane protein</fullName>
    </submittedName>
</protein>
<proteinExistence type="inferred from homology"/>
<feature type="domain" description="RagB/SusD" evidence="6">
    <location>
        <begin position="351"/>
        <end position="597"/>
    </location>
</feature>
<evidence type="ECO:0000313" key="9">
    <source>
        <dbReference type="Proteomes" id="UP001500101"/>
    </source>
</evidence>